<dbReference type="InterPro" id="IPR053259">
    <property type="entry name" value="Golvesin-related_Golgi"/>
</dbReference>
<dbReference type="EnsemblMetazoa" id="G6479.9">
    <property type="protein sequence ID" value="G6479.9:cds"/>
    <property type="gene ID" value="G6479"/>
</dbReference>
<keyword evidence="1" id="KW-0472">Membrane</keyword>
<dbReference type="OrthoDB" id="10010208at2759"/>
<evidence type="ECO:0000313" key="3">
    <source>
        <dbReference type="Proteomes" id="UP000005408"/>
    </source>
</evidence>
<keyword evidence="3" id="KW-1185">Reference proteome</keyword>
<proteinExistence type="predicted"/>
<dbReference type="EnsemblMetazoa" id="G6479.5">
    <property type="protein sequence ID" value="G6479.5:cds"/>
    <property type="gene ID" value="G6479"/>
</dbReference>
<dbReference type="SUPFAM" id="SSF52540">
    <property type="entry name" value="P-loop containing nucleoside triphosphate hydrolases"/>
    <property type="match status" value="1"/>
</dbReference>
<keyword evidence="1" id="KW-1133">Transmembrane helix</keyword>
<dbReference type="PANTHER" id="PTHR32301">
    <property type="entry name" value="COUNTIN RECEPTOR CNR3-RELATED"/>
    <property type="match status" value="1"/>
</dbReference>
<dbReference type="Gene3D" id="3.40.50.300">
    <property type="entry name" value="P-loop containing nucleotide triphosphate hydrolases"/>
    <property type="match status" value="1"/>
</dbReference>
<evidence type="ECO:0000256" key="1">
    <source>
        <dbReference type="SAM" id="Phobius"/>
    </source>
</evidence>
<dbReference type="PANTHER" id="PTHR32301:SF6">
    <property type="entry name" value="GOLVESIN-RELATED"/>
    <property type="match status" value="1"/>
</dbReference>
<sequence>MSNTTLALSIILVPCIVFGSIIWLLPWKKTNFQKDVEEDLRVGEAMNVLKISHSDGYILKRKQAEEAEKLLRTKLAWLPRNFTVPNIFLQSDKQSVLMQEGKKDNRTLVFVHHPRAAGGHVINCLNNLSYTKNMAMSPVMNSKTRLLWDAGNPDTVTFQNRISIHRGGYAFGVCEKLQRNCHYFTMFRDPFDTMVSLYQHCLDIGTHEYCSLLKSKFVSLRDWIIENSGLLLNQFLYSSHICLAHRLDSSTETLKYPCWHRQKMENDRLTDKEKENVANYIARNLRRWFSVIGVFDKCDESMAMFEHALGETFSKCSSNRNVRSFQEETMMTNKAHLLSNEDRLSDDDDSEEYEDDIDMLRDDFYVQRALSPSNTIYAEAKRVFNIQRQILYNKLNNN</sequence>
<feature type="transmembrane region" description="Helical" evidence="1">
    <location>
        <begin position="6"/>
        <end position="25"/>
    </location>
</feature>
<evidence type="ECO:0000313" key="2">
    <source>
        <dbReference type="EnsemblMetazoa" id="G6479.9:cds"/>
    </source>
</evidence>
<reference evidence="2" key="1">
    <citation type="submission" date="2022-08" db="UniProtKB">
        <authorList>
            <consortium name="EnsemblMetazoa"/>
        </authorList>
    </citation>
    <scope>IDENTIFICATION</scope>
    <source>
        <strain evidence="2">05x7-T-G4-1.051#20</strain>
    </source>
</reference>
<dbReference type="InterPro" id="IPR027417">
    <property type="entry name" value="P-loop_NTPase"/>
</dbReference>
<organism evidence="2 3">
    <name type="scientific">Magallana gigas</name>
    <name type="common">Pacific oyster</name>
    <name type="synonym">Crassostrea gigas</name>
    <dbReference type="NCBI Taxonomy" id="29159"/>
    <lineage>
        <taxon>Eukaryota</taxon>
        <taxon>Metazoa</taxon>
        <taxon>Spiralia</taxon>
        <taxon>Lophotrochozoa</taxon>
        <taxon>Mollusca</taxon>
        <taxon>Bivalvia</taxon>
        <taxon>Autobranchia</taxon>
        <taxon>Pteriomorphia</taxon>
        <taxon>Ostreida</taxon>
        <taxon>Ostreoidea</taxon>
        <taxon>Ostreidae</taxon>
        <taxon>Magallana</taxon>
    </lineage>
</organism>
<dbReference type="Proteomes" id="UP000005408">
    <property type="component" value="Unassembled WGS sequence"/>
</dbReference>
<accession>A0A8W8NMG6</accession>
<name>A0A8W8NMG6_MAGGI</name>
<keyword evidence="1" id="KW-0812">Transmembrane</keyword>
<protein>
    <submittedName>
        <fullName evidence="2">Uncharacterized protein</fullName>
    </submittedName>
</protein>
<dbReference type="AlphaFoldDB" id="A0A8W8NMG6"/>
<dbReference type="EnsemblMetazoa" id="G6479.6">
    <property type="protein sequence ID" value="G6479.6:cds"/>
    <property type="gene ID" value="G6479"/>
</dbReference>